<feature type="domain" description="AAA+ ATPase" evidence="2">
    <location>
        <begin position="46"/>
        <end position="246"/>
    </location>
</feature>
<dbReference type="GO" id="GO:0005524">
    <property type="term" value="F:ATP binding"/>
    <property type="evidence" value="ECO:0007669"/>
    <property type="project" value="InterPro"/>
</dbReference>
<feature type="compositionally biased region" description="Basic and acidic residues" evidence="1">
    <location>
        <begin position="113"/>
        <end position="126"/>
    </location>
</feature>
<name>A0A3E0L9C4_9CHRO</name>
<dbReference type="Proteomes" id="UP000256873">
    <property type="component" value="Unassembled WGS sequence"/>
</dbReference>
<evidence type="ECO:0000313" key="4">
    <source>
        <dbReference type="Proteomes" id="UP000256873"/>
    </source>
</evidence>
<dbReference type="Gene3D" id="3.40.50.300">
    <property type="entry name" value="P-loop containing nucleotide triphosphate hydrolases"/>
    <property type="match status" value="1"/>
</dbReference>
<dbReference type="SMART" id="SM00382">
    <property type="entry name" value="AAA"/>
    <property type="match status" value="1"/>
</dbReference>
<dbReference type="EMBL" id="QQWC01000001">
    <property type="protein sequence ID" value="REJ44110.1"/>
    <property type="molecule type" value="Genomic_DNA"/>
</dbReference>
<organism evidence="3 4">
    <name type="scientific">Microcystis flos-aquae TF09</name>
    <dbReference type="NCBI Taxonomy" id="2060473"/>
    <lineage>
        <taxon>Bacteria</taxon>
        <taxon>Bacillati</taxon>
        <taxon>Cyanobacteriota</taxon>
        <taxon>Cyanophyceae</taxon>
        <taxon>Oscillatoriophycideae</taxon>
        <taxon>Chroococcales</taxon>
        <taxon>Microcystaceae</taxon>
        <taxon>Microcystis</taxon>
    </lineage>
</organism>
<proteinExistence type="predicted"/>
<gene>
    <name evidence="3" type="ORF">DWQ54_00710</name>
</gene>
<protein>
    <submittedName>
        <fullName evidence="3">MoxR family ATPase</fullName>
    </submittedName>
</protein>
<sequence length="381" mass="43855">MDDLEKRQYTGEGKCPYQPLTDAWREPEPYVASQTLTNAVNTALYLRRPLLLEGDAGCGKTRLAYAVAYELGYPLHSCYIRSTSRAQDLLYDYDALGRLYDIQEQKVWENRAEPELSKQQKVKSSDRQPSPSLNQFPLRQKYVTLGELGRAIEQSEKDIPSVVLIDEIDKADIDFPNDLLLELDRLQFQVKEVPQMRFDALKGKMRKERRPFLPLIIVTSNREKELPKPFLRRCLYYYIEFPEQATLRNILQSHFQSQLTPLFEAAVKKFWELRQLRSWRKIPGTSEFLDWVAVLEEQERVKQLTAKEMASTHPVNLPRLETLVKTQSDLDALNQLRAQSEISLSATATTINRGSITCPTCLYDGNPVGSEFCHACGSELN</sequence>
<evidence type="ECO:0000259" key="2">
    <source>
        <dbReference type="SMART" id="SM00382"/>
    </source>
</evidence>
<dbReference type="Pfam" id="PF00004">
    <property type="entry name" value="AAA"/>
    <property type="match status" value="1"/>
</dbReference>
<evidence type="ECO:0000256" key="1">
    <source>
        <dbReference type="SAM" id="MobiDB-lite"/>
    </source>
</evidence>
<dbReference type="InterPro" id="IPR003593">
    <property type="entry name" value="AAA+_ATPase"/>
</dbReference>
<dbReference type="CDD" id="cd00009">
    <property type="entry name" value="AAA"/>
    <property type="match status" value="1"/>
</dbReference>
<dbReference type="SUPFAM" id="SSF52540">
    <property type="entry name" value="P-loop containing nucleoside triphosphate hydrolases"/>
    <property type="match status" value="1"/>
</dbReference>
<reference evidence="3 4" key="1">
    <citation type="submission" date="2017-10" db="EMBL/GenBank/DDBJ databases">
        <title>A large-scale comparative metagenomic study reveals the eutrophication-driven functional interactions in six Microcystis-epibionts communities.</title>
        <authorList>
            <person name="Li Q."/>
            <person name="Lin F."/>
        </authorList>
    </citation>
    <scope>NUCLEOTIDE SEQUENCE [LARGE SCALE GENOMIC DNA]</scope>
    <source>
        <strain evidence="3">TF09</strain>
    </source>
</reference>
<dbReference type="InterPro" id="IPR003959">
    <property type="entry name" value="ATPase_AAA_core"/>
</dbReference>
<accession>A0A3E0L9C4</accession>
<feature type="region of interest" description="Disordered" evidence="1">
    <location>
        <begin position="113"/>
        <end position="134"/>
    </location>
</feature>
<dbReference type="InterPro" id="IPR027417">
    <property type="entry name" value="P-loop_NTPase"/>
</dbReference>
<comment type="caution">
    <text evidence="3">The sequence shown here is derived from an EMBL/GenBank/DDBJ whole genome shotgun (WGS) entry which is preliminary data.</text>
</comment>
<evidence type="ECO:0000313" key="3">
    <source>
        <dbReference type="EMBL" id="REJ44110.1"/>
    </source>
</evidence>
<dbReference type="GO" id="GO:0016887">
    <property type="term" value="F:ATP hydrolysis activity"/>
    <property type="evidence" value="ECO:0007669"/>
    <property type="project" value="InterPro"/>
</dbReference>
<dbReference type="AlphaFoldDB" id="A0A3E0L9C4"/>